<dbReference type="Pfam" id="PF13426">
    <property type="entry name" value="PAS_9"/>
    <property type="match status" value="1"/>
</dbReference>
<dbReference type="Pfam" id="PF13185">
    <property type="entry name" value="GAF_2"/>
    <property type="match status" value="1"/>
</dbReference>
<dbReference type="Proteomes" id="UP000274556">
    <property type="component" value="Unassembled WGS sequence"/>
</dbReference>
<dbReference type="PANTHER" id="PTHR44757:SF2">
    <property type="entry name" value="BIOFILM ARCHITECTURE MAINTENANCE PROTEIN MBAA"/>
    <property type="match status" value="1"/>
</dbReference>
<dbReference type="CDD" id="cd00130">
    <property type="entry name" value="PAS"/>
    <property type="match status" value="2"/>
</dbReference>
<dbReference type="SMART" id="SM00052">
    <property type="entry name" value="EAL"/>
    <property type="match status" value="1"/>
</dbReference>
<dbReference type="InterPro" id="IPR003018">
    <property type="entry name" value="GAF"/>
</dbReference>
<feature type="domain" description="EAL" evidence="3">
    <location>
        <begin position="669"/>
        <end position="923"/>
    </location>
</feature>
<feature type="domain" description="GGDEF" evidence="4">
    <location>
        <begin position="527"/>
        <end position="660"/>
    </location>
</feature>
<evidence type="ECO:0000259" key="4">
    <source>
        <dbReference type="PROSITE" id="PS50887"/>
    </source>
</evidence>
<dbReference type="PROSITE" id="PS50887">
    <property type="entry name" value="GGDEF"/>
    <property type="match status" value="1"/>
</dbReference>
<dbReference type="InterPro" id="IPR000700">
    <property type="entry name" value="PAS-assoc_C"/>
</dbReference>
<dbReference type="Pfam" id="PF08447">
    <property type="entry name" value="PAS_3"/>
    <property type="match status" value="1"/>
</dbReference>
<dbReference type="InterPro" id="IPR052155">
    <property type="entry name" value="Biofilm_reg_signaling"/>
</dbReference>
<dbReference type="CDD" id="cd01949">
    <property type="entry name" value="GGDEF"/>
    <property type="match status" value="1"/>
</dbReference>
<dbReference type="SUPFAM" id="SSF141868">
    <property type="entry name" value="EAL domain-like"/>
    <property type="match status" value="1"/>
</dbReference>
<dbReference type="InterPro" id="IPR001633">
    <property type="entry name" value="EAL_dom"/>
</dbReference>
<evidence type="ECO:0000259" key="2">
    <source>
        <dbReference type="PROSITE" id="PS50113"/>
    </source>
</evidence>
<dbReference type="InterPro" id="IPR029016">
    <property type="entry name" value="GAF-like_dom_sf"/>
</dbReference>
<dbReference type="NCBIfam" id="TIGR00229">
    <property type="entry name" value="sensory_box"/>
    <property type="match status" value="2"/>
</dbReference>
<evidence type="ECO:0000313" key="5">
    <source>
        <dbReference type="EMBL" id="RKT43172.1"/>
    </source>
</evidence>
<reference evidence="5 6" key="1">
    <citation type="submission" date="2018-10" db="EMBL/GenBank/DDBJ databases">
        <title>Genomic Encyclopedia of Archaeal and Bacterial Type Strains, Phase II (KMG-II): from individual species to whole genera.</title>
        <authorList>
            <person name="Goeker M."/>
        </authorList>
    </citation>
    <scope>NUCLEOTIDE SEQUENCE [LARGE SCALE GENOMIC DNA]</scope>
    <source>
        <strain evidence="5 6">DSM 235</strain>
    </source>
</reference>
<dbReference type="PROSITE" id="PS50883">
    <property type="entry name" value="EAL"/>
    <property type="match status" value="1"/>
</dbReference>
<feature type="domain" description="PAS" evidence="1">
    <location>
        <begin position="366"/>
        <end position="411"/>
    </location>
</feature>
<dbReference type="InterPro" id="IPR043128">
    <property type="entry name" value="Rev_trsase/Diguanyl_cyclase"/>
</dbReference>
<dbReference type="Gene3D" id="3.30.450.20">
    <property type="entry name" value="PAS domain"/>
    <property type="match status" value="2"/>
</dbReference>
<dbReference type="InterPro" id="IPR029787">
    <property type="entry name" value="Nucleotide_cyclase"/>
</dbReference>
<dbReference type="InterPro" id="IPR000014">
    <property type="entry name" value="PAS"/>
</dbReference>
<dbReference type="Pfam" id="PF00563">
    <property type="entry name" value="EAL"/>
    <property type="match status" value="1"/>
</dbReference>
<dbReference type="PANTHER" id="PTHR44757">
    <property type="entry name" value="DIGUANYLATE CYCLASE DGCP"/>
    <property type="match status" value="1"/>
</dbReference>
<dbReference type="CDD" id="cd01948">
    <property type="entry name" value="EAL"/>
    <property type="match status" value="1"/>
</dbReference>
<dbReference type="Pfam" id="PF00990">
    <property type="entry name" value="GGDEF"/>
    <property type="match status" value="1"/>
</dbReference>
<dbReference type="SMART" id="SM00267">
    <property type="entry name" value="GGDEF"/>
    <property type="match status" value="1"/>
</dbReference>
<dbReference type="AlphaFoldDB" id="A0A495V114"/>
<sequence length="938" mass="102810">MWLSALWLPTLASAAEPSVSSSASIGAGTGGALALLAAVAVVAAWRERRLRGDIAARIAQTQAAHAGLEGRLARSERLVEETQRLGHLGTWEWDAENDRLEWSAEVYRIFAVPPDGFPGNYRSFLDCVHPEDRARVEDRVRAAILGTGDYDCEHRILLPDGEVRYLHGRATLTREQGRPVYMTGTVRDVTENRRAWMLQESRIHIMQLIAEGAPVQEALDAIAASIEALDQSLMCSIMLMDSATHRLRVGTAPSLPDRLVEAIDRLTDDPAKGATPHPIGEPLVIADVLYHPYWQSLAGITEETGVRGFWSEPIRDAGGDILGTFDIYSRAPGKPDAEQLIYIAQGAALVAVALQQARDRAARIAAEERARLLLESTSEGVFGLDPDGVTTFINPTGARLLGYDPADLVGKPCPAVTHDDPDEGDRDATRCRMLSVMHTGKDIVVSDEVLQRHDGSAFPVEYRATPIRVGDSAMGVVVTFHDITERKRNEEQILRLAYYDSLTGLPNRALFKSQLAKRLTSVRRADRGFALHFLDLDRFKEVNDTLGHPVGDLLLKEVAQRLSALVRGMDTVARFGGDEFAVIQPDAQSIADAATLAAKIVEQLSRPYSIDGHAINCGASVGVVFVPKPDIDLETLLGRADVALYKAKNNGRGGYAFHTDAMTRQVRRDAALTDRIDEAVRSGELFLHYQPQVELASGRITAVEALVRWRHPVEGVLPPGDFVHLAERRGLFHVLGSWVLSTAAREARGWHDRGLAFGRVSINVSPQQVRAGCLADDVLATAQETGLDPARLELELTETAMMEYGEHYRTQIAMLRDLGVRLVLDDFGTGFSSLTYLRRSAVSTLKIDRQFVRELDDNPDAVETIQALLAVAHALKLDTVAEGVETRKQAERLAAMGCKCGQGMWFAPPMEAEAIERHLVAGFIRPDADAFIRPIGRG</sequence>
<dbReference type="Gene3D" id="3.30.70.270">
    <property type="match status" value="1"/>
</dbReference>
<dbReference type="SMART" id="SM00086">
    <property type="entry name" value="PAC"/>
    <property type="match status" value="2"/>
</dbReference>
<dbReference type="SUPFAM" id="SSF55073">
    <property type="entry name" value="Nucleotide cyclase"/>
    <property type="match status" value="1"/>
</dbReference>
<dbReference type="InterPro" id="IPR035919">
    <property type="entry name" value="EAL_sf"/>
</dbReference>
<feature type="domain" description="PAC" evidence="2">
    <location>
        <begin position="444"/>
        <end position="495"/>
    </location>
</feature>
<keyword evidence="6" id="KW-1185">Reference proteome</keyword>
<comment type="caution">
    <text evidence="5">The sequence shown here is derived from an EMBL/GenBank/DDBJ whole genome shotgun (WGS) entry which is preliminary data.</text>
</comment>
<feature type="domain" description="PAC" evidence="2">
    <location>
        <begin position="150"/>
        <end position="201"/>
    </location>
</feature>
<dbReference type="Gene3D" id="3.30.450.40">
    <property type="match status" value="1"/>
</dbReference>
<evidence type="ECO:0000259" key="3">
    <source>
        <dbReference type="PROSITE" id="PS50883"/>
    </source>
</evidence>
<dbReference type="SUPFAM" id="SSF55781">
    <property type="entry name" value="GAF domain-like"/>
    <property type="match status" value="1"/>
</dbReference>
<organism evidence="5 6">
    <name type="scientific">Thiocapsa rosea</name>
    <dbReference type="NCBI Taxonomy" id="69360"/>
    <lineage>
        <taxon>Bacteria</taxon>
        <taxon>Pseudomonadati</taxon>
        <taxon>Pseudomonadota</taxon>
        <taxon>Gammaproteobacteria</taxon>
        <taxon>Chromatiales</taxon>
        <taxon>Chromatiaceae</taxon>
        <taxon>Thiocapsa</taxon>
    </lineage>
</organism>
<dbReference type="InterPro" id="IPR000160">
    <property type="entry name" value="GGDEF_dom"/>
</dbReference>
<evidence type="ECO:0000259" key="1">
    <source>
        <dbReference type="PROSITE" id="PS50112"/>
    </source>
</evidence>
<dbReference type="Gene3D" id="3.20.20.450">
    <property type="entry name" value="EAL domain"/>
    <property type="match status" value="1"/>
</dbReference>
<feature type="domain" description="PAS" evidence="1">
    <location>
        <begin position="94"/>
        <end position="147"/>
    </location>
</feature>
<protein>
    <submittedName>
        <fullName evidence="5">PAS domain S-box-containing protein/diguanylate cyclase (GGDEF)-like protein</fullName>
    </submittedName>
</protein>
<dbReference type="SMART" id="SM00091">
    <property type="entry name" value="PAS"/>
    <property type="match status" value="2"/>
</dbReference>
<dbReference type="SUPFAM" id="SSF55785">
    <property type="entry name" value="PYP-like sensor domain (PAS domain)"/>
    <property type="match status" value="2"/>
</dbReference>
<gene>
    <name evidence="5" type="ORF">BDD21_0489</name>
</gene>
<dbReference type="OrthoDB" id="8553030at2"/>
<dbReference type="InterPro" id="IPR001610">
    <property type="entry name" value="PAC"/>
</dbReference>
<proteinExistence type="predicted"/>
<dbReference type="InterPro" id="IPR035965">
    <property type="entry name" value="PAS-like_dom_sf"/>
</dbReference>
<dbReference type="PROSITE" id="PS50112">
    <property type="entry name" value="PAS"/>
    <property type="match status" value="2"/>
</dbReference>
<accession>A0A495V114</accession>
<evidence type="ECO:0000313" key="6">
    <source>
        <dbReference type="Proteomes" id="UP000274556"/>
    </source>
</evidence>
<dbReference type="PROSITE" id="PS50113">
    <property type="entry name" value="PAC"/>
    <property type="match status" value="2"/>
</dbReference>
<dbReference type="InterPro" id="IPR013655">
    <property type="entry name" value="PAS_fold_3"/>
</dbReference>
<dbReference type="EMBL" id="RBXL01000001">
    <property type="protein sequence ID" value="RKT43172.1"/>
    <property type="molecule type" value="Genomic_DNA"/>
</dbReference>
<dbReference type="NCBIfam" id="TIGR00254">
    <property type="entry name" value="GGDEF"/>
    <property type="match status" value="1"/>
</dbReference>
<dbReference type="Gene3D" id="2.10.70.100">
    <property type="match status" value="1"/>
</dbReference>
<name>A0A495V114_9GAMM</name>